<dbReference type="Gene3D" id="3.90.120.10">
    <property type="entry name" value="DNA Methylase, subunit A, domain 2"/>
    <property type="match status" value="1"/>
</dbReference>
<dbReference type="PROSITE" id="PS00094">
    <property type="entry name" value="C5_MTASE_1"/>
    <property type="match status" value="1"/>
</dbReference>
<dbReference type="SUPFAM" id="SSF53335">
    <property type="entry name" value="S-adenosyl-L-methionine-dependent methyltransferases"/>
    <property type="match status" value="1"/>
</dbReference>
<gene>
    <name evidence="11" type="ORF">UFOVP1111_52</name>
    <name evidence="12" type="ORF">UFOVP1380_4</name>
    <name evidence="10" type="ORF">UFOVP943_4</name>
</gene>
<keyword evidence="1 7" id="KW-0489">Methyltransferase</keyword>
<dbReference type="PANTHER" id="PTHR46098:SF1">
    <property type="entry name" value="TRNA (CYTOSINE(38)-C(5))-METHYLTRANSFERASE"/>
    <property type="match status" value="1"/>
</dbReference>
<keyword evidence="2" id="KW-0945">Host-virus interaction</keyword>
<dbReference type="GO" id="GO:0003886">
    <property type="term" value="F:DNA (cytosine-5-)-methyltransferase activity"/>
    <property type="evidence" value="ECO:0007669"/>
    <property type="project" value="UniProtKB-EC"/>
</dbReference>
<feature type="active site" evidence="7">
    <location>
        <position position="87"/>
    </location>
</feature>
<keyword evidence="6" id="KW-1258">Restriction-modification system evasion by virus</keyword>
<dbReference type="GO" id="GO:0052170">
    <property type="term" value="P:symbiont-mediated suppression of host innate immune response"/>
    <property type="evidence" value="ECO:0007669"/>
    <property type="project" value="UniProtKB-KW"/>
</dbReference>
<evidence type="ECO:0000256" key="3">
    <source>
        <dbReference type="ARBA" id="ARBA00022679"/>
    </source>
</evidence>
<proteinExistence type="inferred from homology"/>
<dbReference type="PRINTS" id="PR00105">
    <property type="entry name" value="C5METTRFRASE"/>
</dbReference>
<evidence type="ECO:0000256" key="2">
    <source>
        <dbReference type="ARBA" id="ARBA00022632"/>
    </source>
</evidence>
<evidence type="ECO:0000256" key="4">
    <source>
        <dbReference type="ARBA" id="ARBA00022691"/>
    </source>
</evidence>
<evidence type="ECO:0000256" key="9">
    <source>
        <dbReference type="RuleBase" id="RU000417"/>
    </source>
</evidence>
<sequence>MAQLARRCDEHRMKVLSLFSGVGGFDMGLENAGMETVFQCEWDKHANSILHKHWPEVPKWDDVSTLTGKHILAHAPVIDVVAWGSPCQDLSVAGKRAGLEGGRSGLFHEGIRIIKELQEESNGQYPRISIWENVVGALNSNRGADFGIILDEMAEAGALAVEWSVLDAQYFGIPQRRRRVFVIAIFDPLLANRCPSPLLPVAESLPGHLAKSKPKRKSTASEIATSVGTDGQWAAGTTPDGDILRTSVTSKWHKGSGGPSGSEYYNMVVEDQPILIDRAAFNQGENALYQPHISDDPISPSLVAQGPHAVFVKSSRAQTSEDSETWIPGEVNPTLNSFDVGDSRSTTAIIEPVLFENSYRDGARIASDGVTQTLTSKMGTGGGNTPMLAFDTQFGSNANVTEDVAPTLKASQQSPSVAYSIREDAKANNFSATELDHANSLSALRPSPQSHHAQMFIAEPTMAVRRLTPLECERLMGWPDDHTRYKADGTEQADTHRYKQCGNGVASPVAQWIAKHILNI</sequence>
<keyword evidence="3 7" id="KW-0808">Transferase</keyword>
<evidence type="ECO:0000256" key="6">
    <source>
        <dbReference type="ARBA" id="ARBA00033479"/>
    </source>
</evidence>
<dbReference type="NCBIfam" id="TIGR00675">
    <property type="entry name" value="dcm"/>
    <property type="match status" value="1"/>
</dbReference>
<dbReference type="InterPro" id="IPR018117">
    <property type="entry name" value="C5_DNA_meth_AS"/>
</dbReference>
<dbReference type="GO" id="GO:0099018">
    <property type="term" value="P:symbiont-mediated evasion of host restriction-modification system"/>
    <property type="evidence" value="ECO:0007669"/>
    <property type="project" value="UniProtKB-KW"/>
</dbReference>
<evidence type="ECO:0000313" key="12">
    <source>
        <dbReference type="EMBL" id="CAB4203246.1"/>
    </source>
</evidence>
<dbReference type="InterPro" id="IPR050750">
    <property type="entry name" value="C5-MTase"/>
</dbReference>
<dbReference type="Pfam" id="PF00145">
    <property type="entry name" value="DNA_methylase"/>
    <property type="match status" value="2"/>
</dbReference>
<evidence type="ECO:0000256" key="1">
    <source>
        <dbReference type="ARBA" id="ARBA00022603"/>
    </source>
</evidence>
<dbReference type="GO" id="GO:0032259">
    <property type="term" value="P:methylation"/>
    <property type="evidence" value="ECO:0007669"/>
    <property type="project" value="UniProtKB-KW"/>
</dbReference>
<dbReference type="InterPro" id="IPR001525">
    <property type="entry name" value="C5_MeTfrase"/>
</dbReference>
<keyword evidence="5" id="KW-0899">Viral immunoevasion</keyword>
<accession>A0A6J5RX95</accession>
<dbReference type="EC" id="2.1.1.37" evidence="9"/>
<evidence type="ECO:0000256" key="8">
    <source>
        <dbReference type="RuleBase" id="RU000416"/>
    </source>
</evidence>
<evidence type="ECO:0000256" key="5">
    <source>
        <dbReference type="ARBA" id="ARBA00023280"/>
    </source>
</evidence>
<evidence type="ECO:0000256" key="7">
    <source>
        <dbReference type="PROSITE-ProRule" id="PRU01016"/>
    </source>
</evidence>
<dbReference type="InterPro" id="IPR029063">
    <property type="entry name" value="SAM-dependent_MTases_sf"/>
</dbReference>
<reference evidence="12" key="1">
    <citation type="submission" date="2020-05" db="EMBL/GenBank/DDBJ databases">
        <authorList>
            <person name="Chiriac C."/>
            <person name="Salcher M."/>
            <person name="Ghai R."/>
            <person name="Kavagutti S V."/>
        </authorList>
    </citation>
    <scope>NUCLEOTIDE SEQUENCE</scope>
</reference>
<dbReference type="Gene3D" id="3.40.50.150">
    <property type="entry name" value="Vaccinia Virus protein VP39"/>
    <property type="match status" value="1"/>
</dbReference>
<keyword evidence="2" id="KW-1090">Inhibition of host innate immune response by virus</keyword>
<dbReference type="EMBL" id="LR796901">
    <property type="protein sequence ID" value="CAB4173422.1"/>
    <property type="molecule type" value="Genomic_DNA"/>
</dbReference>
<evidence type="ECO:0000313" key="10">
    <source>
        <dbReference type="EMBL" id="CAB4173422.1"/>
    </source>
</evidence>
<name>A0A6J5RX95_9CAUD</name>
<evidence type="ECO:0000313" key="11">
    <source>
        <dbReference type="EMBL" id="CAB4184328.1"/>
    </source>
</evidence>
<comment type="similarity">
    <text evidence="7 8">Belongs to the class I-like SAM-binding methyltransferase superfamily. C5-methyltransferase family.</text>
</comment>
<dbReference type="PROSITE" id="PS51679">
    <property type="entry name" value="SAM_MT_C5"/>
    <property type="match status" value="1"/>
</dbReference>
<comment type="catalytic activity">
    <reaction evidence="9">
        <text>a 2'-deoxycytidine in DNA + S-adenosyl-L-methionine = a 5-methyl-2'-deoxycytidine in DNA + S-adenosyl-L-homocysteine + H(+)</text>
        <dbReference type="Rhea" id="RHEA:13681"/>
        <dbReference type="Rhea" id="RHEA-COMP:11369"/>
        <dbReference type="Rhea" id="RHEA-COMP:11370"/>
        <dbReference type="ChEBI" id="CHEBI:15378"/>
        <dbReference type="ChEBI" id="CHEBI:57856"/>
        <dbReference type="ChEBI" id="CHEBI:59789"/>
        <dbReference type="ChEBI" id="CHEBI:85452"/>
        <dbReference type="ChEBI" id="CHEBI:85454"/>
        <dbReference type="EC" id="2.1.1.37"/>
    </reaction>
</comment>
<dbReference type="EMBL" id="LR797058">
    <property type="protein sequence ID" value="CAB4184328.1"/>
    <property type="molecule type" value="Genomic_DNA"/>
</dbReference>
<protein>
    <recommendedName>
        <fullName evidence="9">Cytosine-specific methyltransferase</fullName>
        <ecNumber evidence="9">2.1.1.37</ecNumber>
    </recommendedName>
</protein>
<dbReference type="PANTHER" id="PTHR46098">
    <property type="entry name" value="TRNA (CYTOSINE(38)-C(5))-METHYLTRANSFERASE"/>
    <property type="match status" value="1"/>
</dbReference>
<keyword evidence="4 7" id="KW-0949">S-adenosyl-L-methionine</keyword>
<organism evidence="12">
    <name type="scientific">uncultured Caudovirales phage</name>
    <dbReference type="NCBI Taxonomy" id="2100421"/>
    <lineage>
        <taxon>Viruses</taxon>
        <taxon>Duplodnaviria</taxon>
        <taxon>Heunggongvirae</taxon>
        <taxon>Uroviricota</taxon>
        <taxon>Caudoviricetes</taxon>
        <taxon>Peduoviridae</taxon>
        <taxon>Maltschvirus</taxon>
        <taxon>Maltschvirus maltsch</taxon>
    </lineage>
</organism>
<dbReference type="EMBL" id="LR797330">
    <property type="protein sequence ID" value="CAB4203246.1"/>
    <property type="molecule type" value="Genomic_DNA"/>
</dbReference>